<proteinExistence type="predicted"/>
<accession>A0AA97M1R2</accession>
<dbReference type="EMBL" id="CP063196">
    <property type="protein sequence ID" value="UOE21939.1"/>
    <property type="molecule type" value="Genomic_DNA"/>
</dbReference>
<organism evidence="1 2">
    <name type="scientific">Thermobifida halotolerans</name>
    <dbReference type="NCBI Taxonomy" id="483545"/>
    <lineage>
        <taxon>Bacteria</taxon>
        <taxon>Bacillati</taxon>
        <taxon>Actinomycetota</taxon>
        <taxon>Actinomycetes</taxon>
        <taxon>Streptosporangiales</taxon>
        <taxon>Nocardiopsidaceae</taxon>
        <taxon>Thermobifida</taxon>
    </lineage>
</organism>
<reference evidence="1" key="1">
    <citation type="submission" date="2020-10" db="EMBL/GenBank/DDBJ databases">
        <title>De novo genome project of the cellulose decomposer Thermobifida halotolerans type strain.</title>
        <authorList>
            <person name="Nagy I."/>
            <person name="Horvath B."/>
            <person name="Kukolya J."/>
            <person name="Nagy I."/>
            <person name="Orsini M."/>
        </authorList>
    </citation>
    <scope>NUCLEOTIDE SEQUENCE</scope>
    <source>
        <strain evidence="1">DSM 44931</strain>
    </source>
</reference>
<dbReference type="Proteomes" id="UP000265719">
    <property type="component" value="Chromosome"/>
</dbReference>
<dbReference type="AlphaFoldDB" id="A0AA97M1R2"/>
<dbReference type="InterPro" id="IPR046029">
    <property type="entry name" value="DUF5987"/>
</dbReference>
<dbReference type="KEGG" id="thao:NI17_008345"/>
<evidence type="ECO:0000313" key="2">
    <source>
        <dbReference type="Proteomes" id="UP000265719"/>
    </source>
</evidence>
<evidence type="ECO:0000313" key="1">
    <source>
        <dbReference type="EMBL" id="UOE21939.1"/>
    </source>
</evidence>
<keyword evidence="2" id="KW-1185">Reference proteome</keyword>
<sequence>MTLEAFADTVLPGEKRSPDDRAIAGAAPGGGAVAAGAIELLRTPATGIADGLDDYADLLTKHALGYAAEHGLQLDETVPPFVALPFEHRTALVQALTAPGHPEKPFWVLLALFSYMAFDSAAHLNTRQALASGHPGLTAMGVSTPDADGLWRFAEHSYGRRLSDVHPDTDHSTGSLA</sequence>
<name>A0AA97M1R2_9ACTN</name>
<dbReference type="Pfam" id="PF19449">
    <property type="entry name" value="DUF5987"/>
    <property type="match status" value="1"/>
</dbReference>
<protein>
    <submittedName>
        <fullName evidence="1">Regulator</fullName>
    </submittedName>
</protein>
<gene>
    <name evidence="1" type="ORF">NI17_008345</name>
</gene>